<gene>
    <name evidence="1" type="ORF">L1987_50254</name>
</gene>
<sequence>MGRFGITCFDLHKFNYQPLYPNRCHKFHDLSRNPEVLKVVNFEEIDIDDYEEHQHFNDLLCLCARAGNPAAEFMLGKALLHNDAFFWRIILEHDHPLLVQNALASGLLRHRKLVRRFICDASDSDIAIMRYPLSSYMVSMLGCRRAFLCGILLAIANMCSYYLEKACKCSI</sequence>
<keyword evidence="2" id="KW-1185">Reference proteome</keyword>
<reference evidence="2" key="1">
    <citation type="journal article" date="2022" name="Mol. Ecol. Resour.">
        <title>The genomes of chicory, endive, great burdock and yacon provide insights into Asteraceae palaeo-polyploidization history and plant inulin production.</title>
        <authorList>
            <person name="Fan W."/>
            <person name="Wang S."/>
            <person name="Wang H."/>
            <person name="Wang A."/>
            <person name="Jiang F."/>
            <person name="Liu H."/>
            <person name="Zhao H."/>
            <person name="Xu D."/>
            <person name="Zhang Y."/>
        </authorList>
    </citation>
    <scope>NUCLEOTIDE SEQUENCE [LARGE SCALE GENOMIC DNA]</scope>
    <source>
        <strain evidence="2">cv. Yunnan</strain>
    </source>
</reference>
<name>A0ACB9EM47_9ASTR</name>
<evidence type="ECO:0000313" key="1">
    <source>
        <dbReference type="EMBL" id="KAI3759870.1"/>
    </source>
</evidence>
<dbReference type="EMBL" id="CM042034">
    <property type="protein sequence ID" value="KAI3759870.1"/>
    <property type="molecule type" value="Genomic_DNA"/>
</dbReference>
<dbReference type="Proteomes" id="UP001056120">
    <property type="component" value="Linkage Group LG17"/>
</dbReference>
<protein>
    <submittedName>
        <fullName evidence="1">Uncharacterized protein</fullName>
    </submittedName>
</protein>
<proteinExistence type="predicted"/>
<accession>A0ACB9EM47</accession>
<comment type="caution">
    <text evidence="1">The sequence shown here is derived from an EMBL/GenBank/DDBJ whole genome shotgun (WGS) entry which is preliminary data.</text>
</comment>
<reference evidence="1 2" key="2">
    <citation type="journal article" date="2022" name="Mol. Ecol. Resour.">
        <title>The genomes of chicory, endive, great burdock and yacon provide insights into Asteraceae paleo-polyploidization history and plant inulin production.</title>
        <authorList>
            <person name="Fan W."/>
            <person name="Wang S."/>
            <person name="Wang H."/>
            <person name="Wang A."/>
            <person name="Jiang F."/>
            <person name="Liu H."/>
            <person name="Zhao H."/>
            <person name="Xu D."/>
            <person name="Zhang Y."/>
        </authorList>
    </citation>
    <scope>NUCLEOTIDE SEQUENCE [LARGE SCALE GENOMIC DNA]</scope>
    <source>
        <strain evidence="2">cv. Yunnan</strain>
        <tissue evidence="1">Leaves</tissue>
    </source>
</reference>
<evidence type="ECO:0000313" key="2">
    <source>
        <dbReference type="Proteomes" id="UP001056120"/>
    </source>
</evidence>
<organism evidence="1 2">
    <name type="scientific">Smallanthus sonchifolius</name>
    <dbReference type="NCBI Taxonomy" id="185202"/>
    <lineage>
        <taxon>Eukaryota</taxon>
        <taxon>Viridiplantae</taxon>
        <taxon>Streptophyta</taxon>
        <taxon>Embryophyta</taxon>
        <taxon>Tracheophyta</taxon>
        <taxon>Spermatophyta</taxon>
        <taxon>Magnoliopsida</taxon>
        <taxon>eudicotyledons</taxon>
        <taxon>Gunneridae</taxon>
        <taxon>Pentapetalae</taxon>
        <taxon>asterids</taxon>
        <taxon>campanulids</taxon>
        <taxon>Asterales</taxon>
        <taxon>Asteraceae</taxon>
        <taxon>Asteroideae</taxon>
        <taxon>Heliantheae alliance</taxon>
        <taxon>Millerieae</taxon>
        <taxon>Smallanthus</taxon>
    </lineage>
</organism>